<reference evidence="1 2" key="1">
    <citation type="submission" date="2015-10" db="EMBL/GenBank/DDBJ databases">
        <title>Draft Genome Sequence of Chlorobium limicola strain Frasassi Growing under Artificial Lighting in the Frasassi Cave System.</title>
        <authorList>
            <person name="Mansor M."/>
            <person name="Macalady J."/>
        </authorList>
    </citation>
    <scope>NUCLEOTIDE SEQUENCE [LARGE SCALE GENOMIC DNA]</scope>
    <source>
        <strain evidence="1 2">Frasassi</strain>
    </source>
</reference>
<accession>A0A117MQH2</accession>
<dbReference type="Pfam" id="PF10722">
    <property type="entry name" value="YbjN"/>
    <property type="match status" value="1"/>
</dbReference>
<dbReference type="AlphaFoldDB" id="A0A117MQH2"/>
<sequence>MLREYFPDGSIETLEQNGDYRLSANLIIDDRVYWLSIESHEITEWLLVYLYPPFMVPAAKYAEASTLFNTINDRYSYPGRLTVSDDGGICYKQILDMEGIEPSMRMLRNMVDSARKLFENHAEAIRRVSSDYRRGAKIVCLC</sequence>
<dbReference type="InterPro" id="IPR019660">
    <property type="entry name" value="Put_sensory_transdc_reg_YbjN"/>
</dbReference>
<proteinExistence type="predicted"/>
<dbReference type="EMBL" id="LMBR01000103">
    <property type="protein sequence ID" value="KUL30146.1"/>
    <property type="molecule type" value="Genomic_DNA"/>
</dbReference>
<dbReference type="Proteomes" id="UP000053937">
    <property type="component" value="Unassembled WGS sequence"/>
</dbReference>
<organism evidence="1 2">
    <name type="scientific">Chlorobium limicola</name>
    <dbReference type="NCBI Taxonomy" id="1092"/>
    <lineage>
        <taxon>Bacteria</taxon>
        <taxon>Pseudomonadati</taxon>
        <taxon>Chlorobiota</taxon>
        <taxon>Chlorobiia</taxon>
        <taxon>Chlorobiales</taxon>
        <taxon>Chlorobiaceae</taxon>
        <taxon>Chlorobium/Pelodictyon group</taxon>
        <taxon>Chlorobium</taxon>
    </lineage>
</organism>
<keyword evidence="2" id="KW-1185">Reference proteome</keyword>
<evidence type="ECO:0008006" key="3">
    <source>
        <dbReference type="Google" id="ProtNLM"/>
    </source>
</evidence>
<evidence type="ECO:0000313" key="1">
    <source>
        <dbReference type="EMBL" id="KUL30146.1"/>
    </source>
</evidence>
<name>A0A117MQH2_CHLLI</name>
<gene>
    <name evidence="1" type="ORF">ASB62_04605</name>
</gene>
<protein>
    <recommendedName>
        <fullName evidence="3">YbjN domain-containing protein</fullName>
    </recommendedName>
</protein>
<evidence type="ECO:0000313" key="2">
    <source>
        <dbReference type="Proteomes" id="UP000053937"/>
    </source>
</evidence>
<comment type="caution">
    <text evidence="1">The sequence shown here is derived from an EMBL/GenBank/DDBJ whole genome shotgun (WGS) entry which is preliminary data.</text>
</comment>